<evidence type="ECO:0008006" key="4">
    <source>
        <dbReference type="Google" id="ProtNLM"/>
    </source>
</evidence>
<evidence type="ECO:0000313" key="3">
    <source>
        <dbReference type="Proteomes" id="UP000198724"/>
    </source>
</evidence>
<dbReference type="Pfam" id="PF13858">
    <property type="entry name" value="DUF4199"/>
    <property type="match status" value="1"/>
</dbReference>
<dbReference type="EMBL" id="FOOT01000001">
    <property type="protein sequence ID" value="SFF96259.1"/>
    <property type="molecule type" value="Genomic_DNA"/>
</dbReference>
<feature type="transmembrane region" description="Helical" evidence="1">
    <location>
        <begin position="12"/>
        <end position="36"/>
    </location>
</feature>
<gene>
    <name evidence="2" type="ORF">SAMN05421739_101520</name>
</gene>
<dbReference type="Proteomes" id="UP000198724">
    <property type="component" value="Unassembled WGS sequence"/>
</dbReference>
<keyword evidence="3" id="KW-1185">Reference proteome</keyword>
<dbReference type="RefSeq" id="WP_092098716.1">
    <property type="nucleotide sequence ID" value="NZ_FOOT01000001.1"/>
</dbReference>
<keyword evidence="1" id="KW-1133">Transmembrane helix</keyword>
<dbReference type="InterPro" id="IPR025250">
    <property type="entry name" value="DUF4199"/>
</dbReference>
<accession>A0A1I2N059</accession>
<feature type="transmembrane region" description="Helical" evidence="1">
    <location>
        <begin position="71"/>
        <end position="96"/>
    </location>
</feature>
<organism evidence="2 3">
    <name type="scientific">Pontibacter chinhatensis</name>
    <dbReference type="NCBI Taxonomy" id="1436961"/>
    <lineage>
        <taxon>Bacteria</taxon>
        <taxon>Pseudomonadati</taxon>
        <taxon>Bacteroidota</taxon>
        <taxon>Cytophagia</taxon>
        <taxon>Cytophagales</taxon>
        <taxon>Hymenobacteraceae</taxon>
        <taxon>Pontibacter</taxon>
    </lineage>
</organism>
<sequence>MASTNKVSFQNIGIKYGLLVGVAHIVFFLIMRIIGLTEIVELSYLSGIFLIIGIVVAISKFKRINRGFIRYFDGLGIGVVTAFVSSLILALFLVLYVTVFDSSYLEMMQASALFPAGLSVLAMFWITIAHGTWPGFIIGFIAMQWFKSPEHTMPNQV</sequence>
<dbReference type="OrthoDB" id="979246at2"/>
<reference evidence="3" key="1">
    <citation type="submission" date="2016-10" db="EMBL/GenBank/DDBJ databases">
        <authorList>
            <person name="Varghese N."/>
            <person name="Submissions S."/>
        </authorList>
    </citation>
    <scope>NUCLEOTIDE SEQUENCE [LARGE SCALE GENOMIC DNA]</scope>
    <source>
        <strain evidence="3">LP51</strain>
    </source>
</reference>
<feature type="transmembrane region" description="Helical" evidence="1">
    <location>
        <begin position="116"/>
        <end position="143"/>
    </location>
</feature>
<protein>
    <recommendedName>
        <fullName evidence="4">DUF4199 domain-containing protein</fullName>
    </recommendedName>
</protein>
<name>A0A1I2N059_9BACT</name>
<evidence type="ECO:0000313" key="2">
    <source>
        <dbReference type="EMBL" id="SFF96259.1"/>
    </source>
</evidence>
<keyword evidence="1" id="KW-0812">Transmembrane</keyword>
<evidence type="ECO:0000256" key="1">
    <source>
        <dbReference type="SAM" id="Phobius"/>
    </source>
</evidence>
<proteinExistence type="predicted"/>
<keyword evidence="1" id="KW-0472">Membrane</keyword>
<dbReference type="STRING" id="1436961.SAMN05421739_101520"/>
<feature type="transmembrane region" description="Helical" evidence="1">
    <location>
        <begin position="42"/>
        <end position="59"/>
    </location>
</feature>
<dbReference type="AlphaFoldDB" id="A0A1I2N059"/>